<keyword evidence="3 8" id="KW-1003">Cell membrane</keyword>
<keyword evidence="6 8" id="KW-1133">Transmembrane helix</keyword>
<dbReference type="InterPro" id="IPR017974">
    <property type="entry name" value="Claudin_CS"/>
</dbReference>
<dbReference type="PROSITE" id="PS01346">
    <property type="entry name" value="CLAUDIN"/>
    <property type="match status" value="1"/>
</dbReference>
<dbReference type="Gene3D" id="1.20.140.150">
    <property type="match status" value="1"/>
</dbReference>
<dbReference type="InterPro" id="IPR004031">
    <property type="entry name" value="PMP22/EMP/MP20/Claudin"/>
</dbReference>
<organism evidence="9 10">
    <name type="scientific">Amphilophus citrinellus</name>
    <name type="common">Midas cichlid</name>
    <name type="synonym">Cichlasoma citrinellum</name>
    <dbReference type="NCBI Taxonomy" id="61819"/>
    <lineage>
        <taxon>Eukaryota</taxon>
        <taxon>Metazoa</taxon>
        <taxon>Chordata</taxon>
        <taxon>Craniata</taxon>
        <taxon>Vertebrata</taxon>
        <taxon>Euteleostomi</taxon>
        <taxon>Actinopterygii</taxon>
        <taxon>Neopterygii</taxon>
        <taxon>Teleostei</taxon>
        <taxon>Neoteleostei</taxon>
        <taxon>Acanthomorphata</taxon>
        <taxon>Ovalentaria</taxon>
        <taxon>Cichlomorphae</taxon>
        <taxon>Cichliformes</taxon>
        <taxon>Cichlidae</taxon>
        <taxon>New World cichlids</taxon>
        <taxon>Cichlasomatinae</taxon>
        <taxon>Heroini</taxon>
        <taxon>Amphilophus</taxon>
    </lineage>
</organism>
<evidence type="ECO:0000256" key="3">
    <source>
        <dbReference type="ARBA" id="ARBA00022475"/>
    </source>
</evidence>
<keyword evidence="10" id="KW-1185">Reference proteome</keyword>
<reference evidence="9" key="2">
    <citation type="submission" date="2025-09" db="UniProtKB">
        <authorList>
            <consortium name="Ensembl"/>
        </authorList>
    </citation>
    <scope>IDENTIFICATION</scope>
</reference>
<dbReference type="PRINTS" id="PR01077">
    <property type="entry name" value="CLAUDIN"/>
</dbReference>
<name>A0A3Q0R7P1_AMPCI</name>
<comment type="function">
    <text evidence="8">Claudins function as major constituents of the tight junction complexes that regulate the permeability of epithelia.</text>
</comment>
<evidence type="ECO:0000256" key="4">
    <source>
        <dbReference type="ARBA" id="ARBA00022692"/>
    </source>
</evidence>
<keyword evidence="5 8" id="KW-0965">Cell junction</keyword>
<dbReference type="Pfam" id="PF00822">
    <property type="entry name" value="PMP22_Claudin"/>
    <property type="match status" value="1"/>
</dbReference>
<evidence type="ECO:0000256" key="7">
    <source>
        <dbReference type="ARBA" id="ARBA00023136"/>
    </source>
</evidence>
<accession>A0A3Q0R7P1</accession>
<dbReference type="STRING" id="61819.ENSACIP00000006526"/>
<sequence>MMLPQKICFAMGIVSFLGSIIIWALPQWRVTKKQRSDDFDVLSEGLWKFCVTTTHDSVTECWTYDNERGSITQDLEVARALIIIGIMFGFIGILLGVAGSKFFSFVPDDTKKSKMVMASGVVFIIAGLFVLIPVRWTTNTVNGNFNSELSPSSPDSPDSLKRELGVSIYIGLITTVLWFLGGGLLCSSFLCKGSHYEQPRDAPRSFLAKQVNRALQ</sequence>
<evidence type="ECO:0000256" key="5">
    <source>
        <dbReference type="ARBA" id="ARBA00022949"/>
    </source>
</evidence>
<dbReference type="Proteomes" id="UP000261340">
    <property type="component" value="Unplaced"/>
</dbReference>
<evidence type="ECO:0000313" key="10">
    <source>
        <dbReference type="Proteomes" id="UP000261340"/>
    </source>
</evidence>
<keyword evidence="4 8" id="KW-0812">Transmembrane</keyword>
<dbReference type="GO" id="GO:0005198">
    <property type="term" value="F:structural molecule activity"/>
    <property type="evidence" value="ECO:0007669"/>
    <property type="project" value="InterPro"/>
</dbReference>
<dbReference type="GO" id="GO:0005923">
    <property type="term" value="C:bicellular tight junction"/>
    <property type="evidence" value="ECO:0007669"/>
    <property type="project" value="UniProtKB-SubCell"/>
</dbReference>
<feature type="transmembrane region" description="Helical" evidence="8">
    <location>
        <begin position="7"/>
        <end position="25"/>
    </location>
</feature>
<dbReference type="OMA" id="NTINDHF"/>
<evidence type="ECO:0000313" key="9">
    <source>
        <dbReference type="Ensembl" id="ENSACIP00000006526.1"/>
    </source>
</evidence>
<evidence type="ECO:0000256" key="1">
    <source>
        <dbReference type="ARBA" id="ARBA00008295"/>
    </source>
</evidence>
<evidence type="ECO:0000256" key="6">
    <source>
        <dbReference type="ARBA" id="ARBA00022989"/>
    </source>
</evidence>
<dbReference type="GO" id="GO:0005886">
    <property type="term" value="C:plasma membrane"/>
    <property type="evidence" value="ECO:0007669"/>
    <property type="project" value="UniProtKB-SubCell"/>
</dbReference>
<evidence type="ECO:0000256" key="2">
    <source>
        <dbReference type="ARBA" id="ARBA00022427"/>
    </source>
</evidence>
<keyword evidence="7 8" id="KW-0472">Membrane</keyword>
<dbReference type="GeneTree" id="ENSGT00940000165704"/>
<dbReference type="InterPro" id="IPR006187">
    <property type="entry name" value="Claudin"/>
</dbReference>
<dbReference type="AlphaFoldDB" id="A0A3Q0R7P1"/>
<feature type="transmembrane region" description="Helical" evidence="8">
    <location>
        <begin position="115"/>
        <end position="136"/>
    </location>
</feature>
<comment type="similarity">
    <text evidence="1 8">Belongs to the claudin family.</text>
</comment>
<dbReference type="PANTHER" id="PTHR12002">
    <property type="entry name" value="CLAUDIN"/>
    <property type="match status" value="1"/>
</dbReference>
<protein>
    <recommendedName>
        <fullName evidence="8">Claudin</fullName>
    </recommendedName>
</protein>
<evidence type="ECO:0000256" key="8">
    <source>
        <dbReference type="RuleBase" id="RU060637"/>
    </source>
</evidence>
<reference evidence="9" key="1">
    <citation type="submission" date="2025-08" db="UniProtKB">
        <authorList>
            <consortium name="Ensembl"/>
        </authorList>
    </citation>
    <scope>IDENTIFICATION</scope>
</reference>
<feature type="transmembrane region" description="Helical" evidence="8">
    <location>
        <begin position="166"/>
        <end position="190"/>
    </location>
</feature>
<keyword evidence="2 8" id="KW-0796">Tight junction</keyword>
<comment type="subcellular location">
    <subcellularLocation>
        <location evidence="8">Cell junction</location>
        <location evidence="8">Tight junction</location>
    </subcellularLocation>
    <subcellularLocation>
        <location evidence="8">Cell membrane</location>
        <topology evidence="8">Multi-pass membrane protein</topology>
    </subcellularLocation>
</comment>
<proteinExistence type="inferred from homology"/>
<dbReference type="Ensembl" id="ENSACIT00000006724.1">
    <property type="protein sequence ID" value="ENSACIP00000006526.1"/>
    <property type="gene ID" value="ENSACIG00000005135.1"/>
</dbReference>
<feature type="transmembrane region" description="Helical" evidence="8">
    <location>
        <begin position="80"/>
        <end position="103"/>
    </location>
</feature>